<dbReference type="SUPFAM" id="SSF51161">
    <property type="entry name" value="Trimeric LpxA-like enzymes"/>
    <property type="match status" value="1"/>
</dbReference>
<name>A0A643JYA0_9EURY</name>
<comment type="caution">
    <text evidence="2">The sequence shown here is derived from an EMBL/GenBank/DDBJ whole genome shotgun (WGS) entry which is preliminary data.</text>
</comment>
<protein>
    <submittedName>
        <fullName evidence="2">CatB-related O-acetyltransferase</fullName>
    </submittedName>
</protein>
<dbReference type="InterPro" id="IPR050179">
    <property type="entry name" value="Trans_hexapeptide_repeat"/>
</dbReference>
<organism evidence="2">
    <name type="scientific">Haloferax sp. CBA1149</name>
    <dbReference type="NCBI Taxonomy" id="2650753"/>
    <lineage>
        <taxon>Archaea</taxon>
        <taxon>Methanobacteriati</taxon>
        <taxon>Methanobacteriota</taxon>
        <taxon>Stenosarchaea group</taxon>
        <taxon>Halobacteria</taxon>
        <taxon>Halobacteriales</taxon>
        <taxon>Haloferacaceae</taxon>
        <taxon>Haloferax</taxon>
    </lineage>
</organism>
<dbReference type="PROSITE" id="PS00101">
    <property type="entry name" value="HEXAPEP_TRANSFERASES"/>
    <property type="match status" value="1"/>
</dbReference>
<dbReference type="AlphaFoldDB" id="A0A643JYA0"/>
<dbReference type="InterPro" id="IPR001451">
    <property type="entry name" value="Hexapep"/>
</dbReference>
<dbReference type="RefSeq" id="WP_151138154.1">
    <property type="nucleotide sequence ID" value="NZ_VZUS01000001.1"/>
</dbReference>
<dbReference type="PANTHER" id="PTHR43300:SF11">
    <property type="entry name" value="ACETYLTRANSFERASE RV3034C-RELATED"/>
    <property type="match status" value="1"/>
</dbReference>
<evidence type="ECO:0000313" key="2">
    <source>
        <dbReference type="EMBL" id="KAB1188443.1"/>
    </source>
</evidence>
<dbReference type="GO" id="GO:0016740">
    <property type="term" value="F:transferase activity"/>
    <property type="evidence" value="ECO:0007669"/>
    <property type="project" value="UniProtKB-KW"/>
</dbReference>
<dbReference type="InterPro" id="IPR018357">
    <property type="entry name" value="Hexapep_transf_CS"/>
</dbReference>
<sequence>MIGDITVGERARIGPRSHLEGNVKIGTGTNLVRDDEVIGDVSIGNYCAIARDTTVQGRDHVTKWPAMQMRFYKRELGTELPHTSKGPVEIGSDVWIGTGVTILSGVSIGHGAIIGAGAIVTKDVEPYSVVAGVPASRVGWRFPSHVRKQLLDIAWWNWDEEKIRRNVEFFTTDLSTVDSISDYLA</sequence>
<keyword evidence="1 2" id="KW-0808">Transferase</keyword>
<reference evidence="2" key="1">
    <citation type="submission" date="2019-09" db="EMBL/GenBank/DDBJ databases">
        <title>Genomic analysis of Haloferax sp. CBA1149.</title>
        <authorList>
            <person name="Roh S.W."/>
        </authorList>
    </citation>
    <scope>NUCLEOTIDE SEQUENCE</scope>
    <source>
        <strain evidence="2">CBA1149</strain>
    </source>
</reference>
<dbReference type="EMBL" id="VZUS01000001">
    <property type="protein sequence ID" value="KAB1188443.1"/>
    <property type="molecule type" value="Genomic_DNA"/>
</dbReference>
<gene>
    <name evidence="2" type="ORF">Hfx1149_10530</name>
</gene>
<dbReference type="Gene3D" id="2.160.10.10">
    <property type="entry name" value="Hexapeptide repeat proteins"/>
    <property type="match status" value="1"/>
</dbReference>
<dbReference type="Pfam" id="PF00132">
    <property type="entry name" value="Hexapep"/>
    <property type="match status" value="1"/>
</dbReference>
<accession>A0A643JYA0</accession>
<proteinExistence type="predicted"/>
<dbReference type="PANTHER" id="PTHR43300">
    <property type="entry name" value="ACETYLTRANSFERASE"/>
    <property type="match status" value="1"/>
</dbReference>
<dbReference type="InterPro" id="IPR011004">
    <property type="entry name" value="Trimer_LpxA-like_sf"/>
</dbReference>
<evidence type="ECO:0000256" key="1">
    <source>
        <dbReference type="ARBA" id="ARBA00022679"/>
    </source>
</evidence>
<dbReference type="CDD" id="cd03349">
    <property type="entry name" value="LbH_XAT"/>
    <property type="match status" value="1"/>
</dbReference>